<dbReference type="GO" id="GO:0005667">
    <property type="term" value="C:transcription regulator complex"/>
    <property type="evidence" value="ECO:0007669"/>
    <property type="project" value="TreeGrafter"/>
</dbReference>
<dbReference type="PANTHER" id="PTHR14003:SF19">
    <property type="entry name" value="YY2 TRANSCRIPTION FACTOR"/>
    <property type="match status" value="1"/>
</dbReference>
<proteinExistence type="predicted"/>
<evidence type="ECO:0000256" key="10">
    <source>
        <dbReference type="PROSITE-ProRule" id="PRU00042"/>
    </source>
</evidence>
<keyword evidence="2" id="KW-0479">Metal-binding</keyword>
<evidence type="ECO:0000256" key="3">
    <source>
        <dbReference type="ARBA" id="ARBA00022737"/>
    </source>
</evidence>
<keyword evidence="5" id="KW-0862">Zinc</keyword>
<keyword evidence="8" id="KW-0804">Transcription</keyword>
<feature type="domain" description="C2H2-type" evidence="11">
    <location>
        <begin position="167"/>
        <end position="194"/>
    </location>
</feature>
<feature type="domain" description="C2H2-type" evidence="11">
    <location>
        <begin position="111"/>
        <end position="138"/>
    </location>
</feature>
<accession>A0A8X6I7S3</accession>
<evidence type="ECO:0000256" key="6">
    <source>
        <dbReference type="ARBA" id="ARBA00023015"/>
    </source>
</evidence>
<keyword evidence="9" id="KW-0539">Nucleus</keyword>
<protein>
    <recommendedName>
        <fullName evidence="11">C2H2-type domain-containing protein</fullName>
    </recommendedName>
</protein>
<organism evidence="12 13">
    <name type="scientific">Trichonephila clavata</name>
    <name type="common">Joro spider</name>
    <name type="synonym">Nephila clavata</name>
    <dbReference type="NCBI Taxonomy" id="2740835"/>
    <lineage>
        <taxon>Eukaryota</taxon>
        <taxon>Metazoa</taxon>
        <taxon>Ecdysozoa</taxon>
        <taxon>Arthropoda</taxon>
        <taxon>Chelicerata</taxon>
        <taxon>Arachnida</taxon>
        <taxon>Araneae</taxon>
        <taxon>Araneomorphae</taxon>
        <taxon>Entelegynae</taxon>
        <taxon>Araneoidea</taxon>
        <taxon>Nephilidae</taxon>
        <taxon>Trichonephila</taxon>
    </lineage>
</organism>
<dbReference type="GO" id="GO:0008270">
    <property type="term" value="F:zinc ion binding"/>
    <property type="evidence" value="ECO:0007669"/>
    <property type="project" value="UniProtKB-KW"/>
</dbReference>
<dbReference type="PROSITE" id="PS00028">
    <property type="entry name" value="ZINC_FINGER_C2H2_1"/>
    <property type="match status" value="4"/>
</dbReference>
<dbReference type="FunFam" id="3.30.160.60:FF:001119">
    <property type="entry name" value="zinc finger protein 408"/>
    <property type="match status" value="1"/>
</dbReference>
<dbReference type="Pfam" id="PF00096">
    <property type="entry name" value="zf-C2H2"/>
    <property type="match status" value="4"/>
</dbReference>
<evidence type="ECO:0000256" key="4">
    <source>
        <dbReference type="ARBA" id="ARBA00022771"/>
    </source>
</evidence>
<feature type="domain" description="C2H2-type" evidence="11">
    <location>
        <begin position="83"/>
        <end position="110"/>
    </location>
</feature>
<sequence>MTMAVVPTLNITTQPPHLSEQCRIYFMDSSKCVGYLWKCKLDERSFSNEKEKCLISSFLIDCENLEQQVPNRKIFHLGGERPFVCKHCGKAYAQKDKLTVHIRSHTGERPFVCKHCGKAFARNDKLTAHIRIHTGERPYICSHCSKSFTTKGKLNIHLRTHESKIPYVCTQCGKNFNSKEKLSAHLLIHLGGGSCASLIVQPLMGKNIPV</sequence>
<keyword evidence="3" id="KW-0677">Repeat</keyword>
<evidence type="ECO:0000313" key="12">
    <source>
        <dbReference type="EMBL" id="GFR17059.1"/>
    </source>
</evidence>
<keyword evidence="4 10" id="KW-0863">Zinc-finger</keyword>
<keyword evidence="13" id="KW-1185">Reference proteome</keyword>
<dbReference type="InterPro" id="IPR036236">
    <property type="entry name" value="Znf_C2H2_sf"/>
</dbReference>
<dbReference type="EMBL" id="BMAO01017623">
    <property type="protein sequence ID" value="GFR17059.1"/>
    <property type="molecule type" value="Genomic_DNA"/>
</dbReference>
<evidence type="ECO:0000256" key="2">
    <source>
        <dbReference type="ARBA" id="ARBA00022723"/>
    </source>
</evidence>
<gene>
    <name evidence="12" type="ORF">TNCT_575431</name>
</gene>
<evidence type="ECO:0000259" key="11">
    <source>
        <dbReference type="PROSITE" id="PS50157"/>
    </source>
</evidence>
<dbReference type="PANTHER" id="PTHR14003">
    <property type="entry name" value="TRANSCRIPTIONAL REPRESSOR PROTEIN YY"/>
    <property type="match status" value="1"/>
</dbReference>
<dbReference type="AlphaFoldDB" id="A0A8X6I7S3"/>
<dbReference type="PROSITE" id="PS50157">
    <property type="entry name" value="ZINC_FINGER_C2H2_2"/>
    <property type="match status" value="4"/>
</dbReference>
<evidence type="ECO:0000313" key="13">
    <source>
        <dbReference type="Proteomes" id="UP000887116"/>
    </source>
</evidence>
<evidence type="ECO:0000256" key="5">
    <source>
        <dbReference type="ARBA" id="ARBA00022833"/>
    </source>
</evidence>
<dbReference type="GO" id="GO:0000978">
    <property type="term" value="F:RNA polymerase II cis-regulatory region sequence-specific DNA binding"/>
    <property type="evidence" value="ECO:0007669"/>
    <property type="project" value="TreeGrafter"/>
</dbReference>
<dbReference type="SMART" id="SM00355">
    <property type="entry name" value="ZnF_C2H2"/>
    <property type="match status" value="4"/>
</dbReference>
<name>A0A8X6I7S3_TRICU</name>
<evidence type="ECO:0000256" key="1">
    <source>
        <dbReference type="ARBA" id="ARBA00004123"/>
    </source>
</evidence>
<evidence type="ECO:0000256" key="9">
    <source>
        <dbReference type="ARBA" id="ARBA00023242"/>
    </source>
</evidence>
<dbReference type="OrthoDB" id="6436585at2759"/>
<comment type="caution">
    <text evidence="12">The sequence shown here is derived from an EMBL/GenBank/DDBJ whole genome shotgun (WGS) entry which is preliminary data.</text>
</comment>
<reference evidence="12" key="1">
    <citation type="submission" date="2020-07" db="EMBL/GenBank/DDBJ databases">
        <title>Multicomponent nature underlies the extraordinary mechanical properties of spider dragline silk.</title>
        <authorList>
            <person name="Kono N."/>
            <person name="Nakamura H."/>
            <person name="Mori M."/>
            <person name="Yoshida Y."/>
            <person name="Ohtoshi R."/>
            <person name="Malay A.D."/>
            <person name="Moran D.A.P."/>
            <person name="Tomita M."/>
            <person name="Numata K."/>
            <person name="Arakawa K."/>
        </authorList>
    </citation>
    <scope>NUCLEOTIDE SEQUENCE</scope>
</reference>
<dbReference type="GO" id="GO:0031519">
    <property type="term" value="C:PcG protein complex"/>
    <property type="evidence" value="ECO:0007669"/>
    <property type="project" value="TreeGrafter"/>
</dbReference>
<dbReference type="Gene3D" id="3.30.160.60">
    <property type="entry name" value="Classic Zinc Finger"/>
    <property type="match status" value="4"/>
</dbReference>
<dbReference type="FunFam" id="3.30.160.60:FF:002169">
    <property type="entry name" value="Zgc:174573"/>
    <property type="match status" value="1"/>
</dbReference>
<dbReference type="GO" id="GO:0000981">
    <property type="term" value="F:DNA-binding transcription factor activity, RNA polymerase II-specific"/>
    <property type="evidence" value="ECO:0007669"/>
    <property type="project" value="TreeGrafter"/>
</dbReference>
<evidence type="ECO:0000256" key="7">
    <source>
        <dbReference type="ARBA" id="ARBA00023125"/>
    </source>
</evidence>
<dbReference type="SUPFAM" id="SSF57667">
    <property type="entry name" value="beta-beta-alpha zinc fingers"/>
    <property type="match status" value="2"/>
</dbReference>
<feature type="domain" description="C2H2-type" evidence="11">
    <location>
        <begin position="139"/>
        <end position="166"/>
    </location>
</feature>
<dbReference type="FunFam" id="3.30.160.60:FF:000646">
    <property type="entry name" value="Myeloid zinc finger 1"/>
    <property type="match status" value="1"/>
</dbReference>
<comment type="subcellular location">
    <subcellularLocation>
        <location evidence="1">Nucleus</location>
    </subcellularLocation>
</comment>
<keyword evidence="7" id="KW-0238">DNA-binding</keyword>
<dbReference type="Proteomes" id="UP000887116">
    <property type="component" value="Unassembled WGS sequence"/>
</dbReference>
<keyword evidence="6" id="KW-0805">Transcription regulation</keyword>
<dbReference type="FunFam" id="3.30.160.60:FF:002343">
    <property type="entry name" value="Zinc finger protein 33A"/>
    <property type="match status" value="1"/>
</dbReference>
<evidence type="ECO:0000256" key="8">
    <source>
        <dbReference type="ARBA" id="ARBA00023163"/>
    </source>
</evidence>
<dbReference type="InterPro" id="IPR013087">
    <property type="entry name" value="Znf_C2H2_type"/>
</dbReference>
<dbReference type="GO" id="GO:0000785">
    <property type="term" value="C:chromatin"/>
    <property type="evidence" value="ECO:0007669"/>
    <property type="project" value="TreeGrafter"/>
</dbReference>